<dbReference type="InParanoid" id="A0A401H5C0"/>
<evidence type="ECO:0000256" key="1">
    <source>
        <dbReference type="SAM" id="MobiDB-lite"/>
    </source>
</evidence>
<dbReference type="OrthoDB" id="3268830at2759"/>
<feature type="compositionally biased region" description="Polar residues" evidence="1">
    <location>
        <begin position="132"/>
        <end position="142"/>
    </location>
</feature>
<feature type="compositionally biased region" description="Basic and acidic residues" evidence="1">
    <location>
        <begin position="671"/>
        <end position="680"/>
    </location>
</feature>
<organism evidence="2 3">
    <name type="scientific">Sparassis crispa</name>
    <dbReference type="NCBI Taxonomy" id="139825"/>
    <lineage>
        <taxon>Eukaryota</taxon>
        <taxon>Fungi</taxon>
        <taxon>Dikarya</taxon>
        <taxon>Basidiomycota</taxon>
        <taxon>Agaricomycotina</taxon>
        <taxon>Agaricomycetes</taxon>
        <taxon>Polyporales</taxon>
        <taxon>Sparassidaceae</taxon>
        <taxon>Sparassis</taxon>
    </lineage>
</organism>
<name>A0A401H5C0_9APHY</name>
<evidence type="ECO:0000313" key="3">
    <source>
        <dbReference type="Proteomes" id="UP000287166"/>
    </source>
</evidence>
<dbReference type="AlphaFoldDB" id="A0A401H5C0"/>
<feature type="compositionally biased region" description="Basic and acidic residues" evidence="1">
    <location>
        <begin position="562"/>
        <end position="577"/>
    </location>
</feature>
<gene>
    <name evidence="2" type="ORF">SCP_1602540</name>
</gene>
<feature type="region of interest" description="Disordered" evidence="1">
    <location>
        <begin position="222"/>
        <end position="265"/>
    </location>
</feature>
<feature type="compositionally biased region" description="Basic and acidic residues" evidence="1">
    <location>
        <begin position="222"/>
        <end position="233"/>
    </location>
</feature>
<feature type="region of interest" description="Disordered" evidence="1">
    <location>
        <begin position="336"/>
        <end position="424"/>
    </location>
</feature>
<proteinExistence type="predicted"/>
<sequence length="719" mass="79003">MDEPLSSPERKSVKVTYSARRKRRNSVANYAEESSEEFKDDEDLKTEESGKVSVQKKGTTKTDGPKSTPKKADVMPPPASTKRPKDDATPAKKPVSKAKRKPDSSVSPVSNETKSTPNGKPVSAIGSRLTKFPQTPRAQSPDSMADDRSSIGESSKPSSRARKTEAERKEFLESDPYSGEVEPHRVFCTACKEWVQLNPKLRYIMRLWLVHRKECGKQLGNDEKNETELKSEVAPDEEDDNISVTPSEKSGTRRRGATATPSARVATAERKLKLVNDTQVKAFTPHTVECASCMATVTLDGEIEYDVTEWEKHKLICSGISPLVQTAEDALVPPASVTEGQDATRPPPSTASTDATMIEAEASPSRTGQKRSREDDSEDQRRDDGAELHTIWNDILPRTSAGPKPHRRGEAQVSERASGDSDPIIPSLTRAAPVWLWRSLFSLFPPSSTYTSPTRHMELGKLLLPDGGQYTAQRHGPPSEDTFRISELSGPATTVVGSPKMPTSQFSYGLTLLASLAEHHEGGTHNIVAADLDEPPAPESPRKKTCSLSDSSNASSSGRRPTSGEKRREKKLREDRMAIVLSPQMVQCQRCGAKIKLSLKSTYDPFHWQKHRERCLKRPDGVARSMKAATEQHKPAWPAESKIRTASNGRAPSSLTPPLTSDGLEDDERSSEDSAVKREFASPPTLPEPELALHKPDAAFEDYLLPQLDMGAAQRAHLD</sequence>
<feature type="compositionally biased region" description="Low complexity" evidence="1">
    <location>
        <begin position="547"/>
        <end position="557"/>
    </location>
</feature>
<feature type="compositionally biased region" description="Acidic residues" evidence="1">
    <location>
        <begin position="33"/>
        <end position="45"/>
    </location>
</feature>
<accession>A0A401H5C0</accession>
<feature type="compositionally biased region" description="Basic and acidic residues" evidence="1">
    <location>
        <begin position="371"/>
        <end position="387"/>
    </location>
</feature>
<comment type="caution">
    <text evidence="2">The sequence shown here is derived from an EMBL/GenBank/DDBJ whole genome shotgun (WGS) entry which is preliminary data.</text>
</comment>
<dbReference type="RefSeq" id="XP_027620504.1">
    <property type="nucleotide sequence ID" value="XM_027764703.1"/>
</dbReference>
<evidence type="ECO:0000313" key="2">
    <source>
        <dbReference type="EMBL" id="GBE89591.1"/>
    </source>
</evidence>
<dbReference type="STRING" id="139825.A0A401H5C0"/>
<feature type="region of interest" description="Disordered" evidence="1">
    <location>
        <begin position="1"/>
        <end position="179"/>
    </location>
</feature>
<reference evidence="2 3" key="1">
    <citation type="journal article" date="2018" name="Sci. Rep.">
        <title>Genome sequence of the cauliflower mushroom Sparassis crispa (Hanabiratake) and its association with beneficial usage.</title>
        <authorList>
            <person name="Kiyama R."/>
            <person name="Furutani Y."/>
            <person name="Kawaguchi K."/>
            <person name="Nakanishi T."/>
        </authorList>
    </citation>
    <scope>NUCLEOTIDE SEQUENCE [LARGE SCALE GENOMIC DNA]</scope>
</reference>
<dbReference type="GeneID" id="38786508"/>
<dbReference type="Proteomes" id="UP000287166">
    <property type="component" value="Unassembled WGS sequence"/>
</dbReference>
<protein>
    <submittedName>
        <fullName evidence="2">Uncharacterized protein</fullName>
    </submittedName>
</protein>
<dbReference type="EMBL" id="BFAD01000016">
    <property type="protein sequence ID" value="GBE89591.1"/>
    <property type="molecule type" value="Genomic_DNA"/>
</dbReference>
<feature type="region of interest" description="Disordered" evidence="1">
    <location>
        <begin position="529"/>
        <end position="578"/>
    </location>
</feature>
<feature type="region of interest" description="Disordered" evidence="1">
    <location>
        <begin position="623"/>
        <end position="694"/>
    </location>
</feature>
<feature type="compositionally biased region" description="Polar residues" evidence="1">
    <location>
        <begin position="644"/>
        <end position="659"/>
    </location>
</feature>
<feature type="compositionally biased region" description="Basic and acidic residues" evidence="1">
    <location>
        <begin position="162"/>
        <end position="172"/>
    </location>
</feature>
<keyword evidence="3" id="KW-1185">Reference proteome</keyword>
<feature type="compositionally biased region" description="Polar residues" evidence="1">
    <location>
        <begin position="104"/>
        <end position="118"/>
    </location>
</feature>